<accession>A0A3L6ECZ8</accession>
<name>A0A3L6ECZ8_MAIZE</name>
<evidence type="ECO:0000313" key="1">
    <source>
        <dbReference type="EMBL" id="PWZ18842.1"/>
    </source>
</evidence>
<comment type="caution">
    <text evidence="1">The sequence shown here is derived from an EMBL/GenBank/DDBJ whole genome shotgun (WGS) entry which is preliminary data.</text>
</comment>
<dbReference type="Proteomes" id="UP000251960">
    <property type="component" value="Chromosome 6"/>
</dbReference>
<sequence length="41" mass="4977">MNLFSALLNEMMCISLERSRKKIYWKGCKNRIFRITPTVRK</sequence>
<reference evidence="1 2" key="1">
    <citation type="journal article" date="2018" name="Nat. Genet.">
        <title>Extensive intraspecific gene order and gene structural variations between Mo17 and other maize genomes.</title>
        <authorList>
            <person name="Sun S."/>
            <person name="Zhou Y."/>
            <person name="Chen J."/>
            <person name="Shi J."/>
            <person name="Zhao H."/>
            <person name="Zhao H."/>
            <person name="Song W."/>
            <person name="Zhang M."/>
            <person name="Cui Y."/>
            <person name="Dong X."/>
            <person name="Liu H."/>
            <person name="Ma X."/>
            <person name="Jiao Y."/>
            <person name="Wang B."/>
            <person name="Wei X."/>
            <person name="Stein J.C."/>
            <person name="Glaubitz J.C."/>
            <person name="Lu F."/>
            <person name="Yu G."/>
            <person name="Liang C."/>
            <person name="Fengler K."/>
            <person name="Li B."/>
            <person name="Rafalski A."/>
            <person name="Schnable P.S."/>
            <person name="Ware D.H."/>
            <person name="Buckler E.S."/>
            <person name="Lai J."/>
        </authorList>
    </citation>
    <scope>NUCLEOTIDE SEQUENCE [LARGE SCALE GENOMIC DNA]</scope>
    <source>
        <strain evidence="2">cv. Missouri 17</strain>
        <tissue evidence="1">Seedling</tissue>
    </source>
</reference>
<proteinExistence type="predicted"/>
<evidence type="ECO:0000313" key="2">
    <source>
        <dbReference type="Proteomes" id="UP000251960"/>
    </source>
</evidence>
<dbReference type="AlphaFoldDB" id="A0A3L6ECZ8"/>
<dbReference type="EMBL" id="NCVQ01000007">
    <property type="protein sequence ID" value="PWZ18842.1"/>
    <property type="molecule type" value="Genomic_DNA"/>
</dbReference>
<protein>
    <submittedName>
        <fullName evidence="1">Uncharacterized protein</fullName>
    </submittedName>
</protein>
<organism evidence="1 2">
    <name type="scientific">Zea mays</name>
    <name type="common">Maize</name>
    <dbReference type="NCBI Taxonomy" id="4577"/>
    <lineage>
        <taxon>Eukaryota</taxon>
        <taxon>Viridiplantae</taxon>
        <taxon>Streptophyta</taxon>
        <taxon>Embryophyta</taxon>
        <taxon>Tracheophyta</taxon>
        <taxon>Spermatophyta</taxon>
        <taxon>Magnoliopsida</taxon>
        <taxon>Liliopsida</taxon>
        <taxon>Poales</taxon>
        <taxon>Poaceae</taxon>
        <taxon>PACMAD clade</taxon>
        <taxon>Panicoideae</taxon>
        <taxon>Andropogonodae</taxon>
        <taxon>Andropogoneae</taxon>
        <taxon>Tripsacinae</taxon>
        <taxon>Zea</taxon>
    </lineage>
</organism>
<gene>
    <name evidence="1" type="ORF">Zm00014a_005783</name>
</gene>